<evidence type="ECO:0000313" key="1">
    <source>
        <dbReference type="EMBL" id="MVU76011.1"/>
    </source>
</evidence>
<reference evidence="1 2" key="1">
    <citation type="submission" date="2019-12" db="EMBL/GenBank/DDBJ databases">
        <title>Nocardia sp. nov. ET3-3 isolated from soil.</title>
        <authorList>
            <person name="Kanchanasin P."/>
            <person name="Tanasupawat S."/>
            <person name="Yuki M."/>
            <person name="Kudo T."/>
        </authorList>
    </citation>
    <scope>NUCLEOTIDE SEQUENCE [LARGE SCALE GENOMIC DNA]</scope>
    <source>
        <strain evidence="1 2">ET3-3</strain>
    </source>
</reference>
<sequence>MAAVWCGGSDYQQSAIYHRAPSFHLDILDNGAESIIYRSAGAHAESVITLFQFGSRGTELDGQMPFC</sequence>
<dbReference type="Proteomes" id="UP000466794">
    <property type="component" value="Unassembled WGS sequence"/>
</dbReference>
<comment type="caution">
    <text evidence="1">The sequence shown here is derived from an EMBL/GenBank/DDBJ whole genome shotgun (WGS) entry which is preliminary data.</text>
</comment>
<name>A0A7K1UNW2_9NOCA</name>
<dbReference type="EMBL" id="WRPP01000001">
    <property type="protein sequence ID" value="MVU76011.1"/>
    <property type="molecule type" value="Genomic_DNA"/>
</dbReference>
<accession>A0A7K1UNW2</accession>
<dbReference type="AlphaFoldDB" id="A0A7K1UNW2"/>
<gene>
    <name evidence="1" type="ORF">GPX89_01985</name>
</gene>
<organism evidence="1 2">
    <name type="scientific">Nocardia terrae</name>
    <dbReference type="NCBI Taxonomy" id="2675851"/>
    <lineage>
        <taxon>Bacteria</taxon>
        <taxon>Bacillati</taxon>
        <taxon>Actinomycetota</taxon>
        <taxon>Actinomycetes</taxon>
        <taxon>Mycobacteriales</taxon>
        <taxon>Nocardiaceae</taxon>
        <taxon>Nocardia</taxon>
    </lineage>
</organism>
<protein>
    <submittedName>
        <fullName evidence="1">Uncharacterized protein</fullName>
    </submittedName>
</protein>
<evidence type="ECO:0000313" key="2">
    <source>
        <dbReference type="Proteomes" id="UP000466794"/>
    </source>
</evidence>
<keyword evidence="2" id="KW-1185">Reference proteome</keyword>
<proteinExistence type="predicted"/>
<dbReference type="RefSeq" id="WP_157354770.1">
    <property type="nucleotide sequence ID" value="NZ_WRPP01000001.1"/>
</dbReference>